<evidence type="ECO:0000313" key="2">
    <source>
        <dbReference type="Proteomes" id="UP001172386"/>
    </source>
</evidence>
<dbReference type="EMBL" id="JAPDRQ010000104">
    <property type="protein sequence ID" value="KAJ9655122.1"/>
    <property type="molecule type" value="Genomic_DNA"/>
</dbReference>
<keyword evidence="2" id="KW-1185">Reference proteome</keyword>
<gene>
    <name evidence="1" type="ORF">H2198_005978</name>
</gene>
<name>A0ACC3A4J1_9EURO</name>
<organism evidence="1 2">
    <name type="scientific">Neophaeococcomyces mojaviensis</name>
    <dbReference type="NCBI Taxonomy" id="3383035"/>
    <lineage>
        <taxon>Eukaryota</taxon>
        <taxon>Fungi</taxon>
        <taxon>Dikarya</taxon>
        <taxon>Ascomycota</taxon>
        <taxon>Pezizomycotina</taxon>
        <taxon>Eurotiomycetes</taxon>
        <taxon>Chaetothyriomycetidae</taxon>
        <taxon>Chaetothyriales</taxon>
        <taxon>Chaetothyriales incertae sedis</taxon>
        <taxon>Neophaeococcomyces</taxon>
    </lineage>
</organism>
<comment type="caution">
    <text evidence="1">The sequence shown here is derived from an EMBL/GenBank/DDBJ whole genome shotgun (WGS) entry which is preliminary data.</text>
</comment>
<accession>A0ACC3A4J1</accession>
<reference evidence="1" key="1">
    <citation type="submission" date="2022-10" db="EMBL/GenBank/DDBJ databases">
        <title>Culturing micro-colonial fungi from biological soil crusts in the Mojave desert and describing Neophaeococcomyces mojavensis, and introducing the new genera and species Taxawa tesnikishii.</title>
        <authorList>
            <person name="Kurbessoian T."/>
            <person name="Stajich J.E."/>
        </authorList>
    </citation>
    <scope>NUCLEOTIDE SEQUENCE</scope>
    <source>
        <strain evidence="1">JES_112</strain>
    </source>
</reference>
<evidence type="ECO:0000313" key="1">
    <source>
        <dbReference type="EMBL" id="KAJ9655122.1"/>
    </source>
</evidence>
<protein>
    <submittedName>
        <fullName evidence="1">Uncharacterized protein</fullName>
    </submittedName>
</protein>
<sequence>MLTWNSQNEHNLIDSHTDAIPRCAILSYTWAANGDEVTFADLQQGRNRNRAEYAKIRFCGPQAKEDGIEHF</sequence>
<proteinExistence type="predicted"/>
<dbReference type="Proteomes" id="UP001172386">
    <property type="component" value="Unassembled WGS sequence"/>
</dbReference>